<gene>
    <name evidence="1" type="ORF">H9X83_07960</name>
</gene>
<accession>A0ABS2GBL3</accession>
<reference evidence="1 2" key="1">
    <citation type="journal article" date="2021" name="Sci. Rep.">
        <title>The distribution of antibiotic resistance genes in chicken gut microbiota commensals.</title>
        <authorList>
            <person name="Juricova H."/>
            <person name="Matiasovicova J."/>
            <person name="Kubasova T."/>
            <person name="Cejkova D."/>
            <person name="Rychlik I."/>
        </authorList>
    </citation>
    <scope>NUCLEOTIDE SEQUENCE [LARGE SCALE GENOMIC DNA]</scope>
    <source>
        <strain evidence="1 2">An431b</strain>
    </source>
</reference>
<dbReference type="Proteomes" id="UP000729290">
    <property type="component" value="Unassembled WGS sequence"/>
</dbReference>
<proteinExistence type="predicted"/>
<sequence>MINVFNRKEICITYDINEQARVRDILKNNSIDYEVATKNLSSPSPLGGSRDSTFGVDLSRCIEYKIYVKKTDYDLAMHLIQK</sequence>
<organism evidence="1 2">
    <name type="scientific">Anaerotignum lactatifermentans</name>
    <dbReference type="NCBI Taxonomy" id="160404"/>
    <lineage>
        <taxon>Bacteria</taxon>
        <taxon>Bacillati</taxon>
        <taxon>Bacillota</taxon>
        <taxon>Clostridia</taxon>
        <taxon>Lachnospirales</taxon>
        <taxon>Anaerotignaceae</taxon>
        <taxon>Anaerotignum</taxon>
    </lineage>
</organism>
<dbReference type="RefSeq" id="WP_205133696.1">
    <property type="nucleotide sequence ID" value="NZ_JACSNT010000008.1"/>
</dbReference>
<keyword evidence="2" id="KW-1185">Reference proteome</keyword>
<evidence type="ECO:0000313" key="1">
    <source>
        <dbReference type="EMBL" id="MBM6878095.1"/>
    </source>
</evidence>
<dbReference type="EMBL" id="JACSNV010000009">
    <property type="protein sequence ID" value="MBM6878095.1"/>
    <property type="molecule type" value="Genomic_DNA"/>
</dbReference>
<comment type="caution">
    <text evidence="1">The sequence shown here is derived from an EMBL/GenBank/DDBJ whole genome shotgun (WGS) entry which is preliminary data.</text>
</comment>
<evidence type="ECO:0000313" key="2">
    <source>
        <dbReference type="Proteomes" id="UP000729290"/>
    </source>
</evidence>
<evidence type="ECO:0008006" key="3">
    <source>
        <dbReference type="Google" id="ProtNLM"/>
    </source>
</evidence>
<name>A0ABS2GBL3_9FIRM</name>
<protein>
    <recommendedName>
        <fullName evidence="3">DUF2007 domain-containing protein</fullName>
    </recommendedName>
</protein>